<comment type="caution">
    <text evidence="1">The sequence shown here is derived from an EMBL/GenBank/DDBJ whole genome shotgun (WGS) entry which is preliminary data.</text>
</comment>
<dbReference type="EMBL" id="LAVV01015170">
    <property type="protein sequence ID" value="KNZ44101.1"/>
    <property type="molecule type" value="Genomic_DNA"/>
</dbReference>
<evidence type="ECO:0000313" key="1">
    <source>
        <dbReference type="EMBL" id="KNZ44101.1"/>
    </source>
</evidence>
<evidence type="ECO:0000313" key="2">
    <source>
        <dbReference type="Proteomes" id="UP000037035"/>
    </source>
</evidence>
<dbReference type="Proteomes" id="UP000037035">
    <property type="component" value="Unassembled WGS sequence"/>
</dbReference>
<organism evidence="1 2">
    <name type="scientific">Puccinia sorghi</name>
    <dbReference type="NCBI Taxonomy" id="27349"/>
    <lineage>
        <taxon>Eukaryota</taxon>
        <taxon>Fungi</taxon>
        <taxon>Dikarya</taxon>
        <taxon>Basidiomycota</taxon>
        <taxon>Pucciniomycotina</taxon>
        <taxon>Pucciniomycetes</taxon>
        <taxon>Pucciniales</taxon>
        <taxon>Pucciniaceae</taxon>
        <taxon>Puccinia</taxon>
    </lineage>
</organism>
<gene>
    <name evidence="1" type="ORF">VP01_950g2</name>
</gene>
<keyword evidence="2" id="KW-1185">Reference proteome</keyword>
<reference evidence="1 2" key="1">
    <citation type="submission" date="2015-08" db="EMBL/GenBank/DDBJ databases">
        <title>Next Generation Sequencing and Analysis of the Genome of Puccinia sorghi L Schw, the Causal Agent of Maize Common Rust.</title>
        <authorList>
            <person name="Rochi L."/>
            <person name="Burguener G."/>
            <person name="Darino M."/>
            <person name="Turjanski A."/>
            <person name="Kreff E."/>
            <person name="Dieguez M.J."/>
            <person name="Sacco F."/>
        </authorList>
    </citation>
    <scope>NUCLEOTIDE SEQUENCE [LARGE SCALE GENOMIC DNA]</scope>
    <source>
        <strain evidence="1 2">RO10H11247</strain>
    </source>
</reference>
<protein>
    <submittedName>
        <fullName evidence="1">Uncharacterized protein</fullName>
    </submittedName>
</protein>
<accession>A0A0L6U6F2</accession>
<dbReference type="AlphaFoldDB" id="A0A0L6U6F2"/>
<proteinExistence type="predicted"/>
<dbReference type="VEuPathDB" id="FungiDB:VP01_950g2"/>
<sequence>MGYTHFFVDVTTEKCFYQRKIQSLTPILGCFRCGVCTHNGTYSQSIQNKPSDQRISLTALKIFPRKERLYLNDKYYSKGMHMSQILHQDWKMNSMLVKIRNSEFSIQDLFQLISLQEKLVQLTAEMCNTMEEHTTRGKMISTWNDNPEFINISEDKWISLYHLIFIIFCPFVAPKNAYLLLTHLWNYSQKYLMNYNYSIIISLEKTFEKIRVIMIYSMKCLNQLNLSFIIVEKRNIKLLRILKLESSWLNWVYWLILKIISSFKNSKCNAGGKFQIYFPFVNQKDVTWQIFGKLLCTENHADRASKLHASHFIPIKYNHLHKFWQHNSDLRLLLRNSLVESVGISYLCPSYLLTVSQSLIAIEINTKIIKKFILRVEFVMNPELLAQVQSMVNQNLIKSRLTNNESNQLVKLYVLELFLHLNFCCADLSDISTFGGGQKPLKLNQMKLSYLIWAAIYPAYFTHIGNAHIGTKSARFQLSSTQQAFQYLRTSFLMYKIIKINFCKIETRLRKRDRSKLTKKQRINKENRSRKIDVTRRREMEKRSAFKVLNQCSSSRKLDERLTTTPKCECTQCGKLSREHMRDNKQDTWRLLKNSKTSVISNTFGLLKVSSIGSLQF</sequence>
<name>A0A0L6U6F2_9BASI</name>